<protein>
    <submittedName>
        <fullName evidence="3">Uncharacterized protein</fullName>
    </submittedName>
</protein>
<keyword evidence="4" id="KW-1185">Reference proteome</keyword>
<name>A0ABV7GSJ8_9RHOB</name>
<keyword evidence="2" id="KW-0732">Signal</keyword>
<evidence type="ECO:0000256" key="2">
    <source>
        <dbReference type="SAM" id="SignalP"/>
    </source>
</evidence>
<accession>A0ABV7GSJ8</accession>
<gene>
    <name evidence="3" type="ORF">ACFOGP_11380</name>
</gene>
<organism evidence="3 4">
    <name type="scientific">Psychromarinibacter halotolerans</name>
    <dbReference type="NCBI Taxonomy" id="1775175"/>
    <lineage>
        <taxon>Bacteria</taxon>
        <taxon>Pseudomonadati</taxon>
        <taxon>Pseudomonadota</taxon>
        <taxon>Alphaproteobacteria</taxon>
        <taxon>Rhodobacterales</taxon>
        <taxon>Paracoccaceae</taxon>
        <taxon>Psychromarinibacter</taxon>
    </lineage>
</organism>
<feature type="compositionally biased region" description="Basic and acidic residues" evidence="1">
    <location>
        <begin position="88"/>
        <end position="97"/>
    </location>
</feature>
<feature type="region of interest" description="Disordered" evidence="1">
    <location>
        <begin position="23"/>
        <end position="97"/>
    </location>
</feature>
<feature type="chain" id="PRO_5047538715" evidence="2">
    <location>
        <begin position="23"/>
        <end position="97"/>
    </location>
</feature>
<evidence type="ECO:0000313" key="4">
    <source>
        <dbReference type="Proteomes" id="UP001595632"/>
    </source>
</evidence>
<feature type="compositionally biased region" description="Polar residues" evidence="1">
    <location>
        <begin position="36"/>
        <end position="49"/>
    </location>
</feature>
<feature type="signal peptide" evidence="2">
    <location>
        <begin position="1"/>
        <end position="22"/>
    </location>
</feature>
<evidence type="ECO:0000256" key="1">
    <source>
        <dbReference type="SAM" id="MobiDB-lite"/>
    </source>
</evidence>
<evidence type="ECO:0000313" key="3">
    <source>
        <dbReference type="EMBL" id="MFC3143316.1"/>
    </source>
</evidence>
<proteinExistence type="predicted"/>
<reference evidence="4" key="1">
    <citation type="journal article" date="2019" name="Int. J. Syst. Evol. Microbiol.">
        <title>The Global Catalogue of Microorganisms (GCM) 10K type strain sequencing project: providing services to taxonomists for standard genome sequencing and annotation.</title>
        <authorList>
            <consortium name="The Broad Institute Genomics Platform"/>
            <consortium name="The Broad Institute Genome Sequencing Center for Infectious Disease"/>
            <person name="Wu L."/>
            <person name="Ma J."/>
        </authorList>
    </citation>
    <scope>NUCLEOTIDE SEQUENCE [LARGE SCALE GENOMIC DNA]</scope>
    <source>
        <strain evidence="4">KCTC 52366</strain>
    </source>
</reference>
<dbReference type="RefSeq" id="WP_275633285.1">
    <property type="nucleotide sequence ID" value="NZ_JARGYD010000004.1"/>
</dbReference>
<dbReference type="EMBL" id="JBHRTB010000010">
    <property type="protein sequence ID" value="MFC3143316.1"/>
    <property type="molecule type" value="Genomic_DNA"/>
</dbReference>
<sequence length="97" mass="9912">MTRTKMILSAALVAALPATAMAQGTGTSDRGEDNNHGFSNATSDLSQPVITRDAGCEPGLAANDPSCVPATGADQQMNFGGNPWMENENERDAGGAS</sequence>
<comment type="caution">
    <text evidence="3">The sequence shown here is derived from an EMBL/GenBank/DDBJ whole genome shotgun (WGS) entry which is preliminary data.</text>
</comment>
<dbReference type="Proteomes" id="UP001595632">
    <property type="component" value="Unassembled WGS sequence"/>
</dbReference>